<name>A0A158CP23_9BURK</name>
<reference evidence="3" key="1">
    <citation type="submission" date="2016-01" db="EMBL/GenBank/DDBJ databases">
        <authorList>
            <person name="Peeters C."/>
        </authorList>
    </citation>
    <scope>NUCLEOTIDE SEQUENCE [LARGE SCALE GENOMIC DNA]</scope>
    <source>
        <strain evidence="3">LMG 29318</strain>
    </source>
</reference>
<keyword evidence="1" id="KW-1133">Transmembrane helix</keyword>
<keyword evidence="1" id="KW-0812">Transmembrane</keyword>
<proteinExistence type="predicted"/>
<dbReference type="InterPro" id="IPR029058">
    <property type="entry name" value="AB_hydrolase_fold"/>
</dbReference>
<evidence type="ECO:0000256" key="1">
    <source>
        <dbReference type="SAM" id="Phobius"/>
    </source>
</evidence>
<dbReference type="Proteomes" id="UP000054870">
    <property type="component" value="Unassembled WGS sequence"/>
</dbReference>
<evidence type="ECO:0000313" key="4">
    <source>
        <dbReference type="Proteomes" id="UP000054870"/>
    </source>
</evidence>
<dbReference type="AlphaFoldDB" id="A0A158CP23"/>
<dbReference type="RefSeq" id="WP_061127194.1">
    <property type="nucleotide sequence ID" value="NZ_FCOF02000036.1"/>
</dbReference>
<evidence type="ECO:0000259" key="2">
    <source>
        <dbReference type="Pfam" id="PF12697"/>
    </source>
</evidence>
<dbReference type="SUPFAM" id="SSF53474">
    <property type="entry name" value="alpha/beta-Hydrolases"/>
    <property type="match status" value="2"/>
</dbReference>
<protein>
    <submittedName>
        <fullName evidence="3">Alpha/beta hydrolase family protein</fullName>
    </submittedName>
</protein>
<sequence>MRLENTVPEIAGGSTSLVVAVHGWTASSSTMQHVRSAVRDAMPNADLLFPDYPAGLFSSADPIEITEALVRCIGDAVKARETRGARYEAIVLIGHSLGALLVRKAYVFARGENQDHSGYLRGAPQAWGALVSRIILLAGTNRGWELRQKARDLSRPKWLAFNMCSQLWHWFRLARLINGAREGAPFVANLRIQWINLLRDRSLSPPVPMTVQLLGTVDDIVDERDNVDIQCGASFVYRSVPDTGHANVIDFSGAAGAVRKQIFLNALLTDAAQIESDMLVDFSSEPDVAHVVFVMHGIRDYGNWTQRLAPVIYETAERTSVNVRVVTSGYGYFPIAGFILQPERQKNVRWFMDQYTEALAKYPQAAMSFVGHSNGTYLLASALARYPACAFERAVFAGSVVNRNFPWSKHINESRLTAIQNFVASADLVVAIFPAIFERLRKSKSDLGSAGHTGFADRDPPVYEVTYMRGGHGAAVVPENFETISRFVLGDDAAAPTPPLLTQGQASPAVWAGKFCMVFAFAAIAFALMPMWAVPLGSHFALFDWRYTWNSLSALTAGWLLTVYFVCRWI</sequence>
<evidence type="ECO:0000313" key="3">
    <source>
        <dbReference type="EMBL" id="SAK84029.1"/>
    </source>
</evidence>
<comment type="caution">
    <text evidence="3">The sequence shown here is derived from an EMBL/GenBank/DDBJ whole genome shotgun (WGS) entry which is preliminary data.</text>
</comment>
<accession>A0A158CP23</accession>
<gene>
    <name evidence="3" type="ORF">AWB75_05484</name>
</gene>
<feature type="transmembrane region" description="Helical" evidence="1">
    <location>
        <begin position="418"/>
        <end position="437"/>
    </location>
</feature>
<feature type="transmembrane region" description="Helical" evidence="1">
    <location>
        <begin position="547"/>
        <end position="567"/>
    </location>
</feature>
<keyword evidence="1" id="KW-0472">Membrane</keyword>
<keyword evidence="3" id="KW-0378">Hydrolase</keyword>
<dbReference type="OrthoDB" id="582315at2"/>
<keyword evidence="4" id="KW-1185">Reference proteome</keyword>
<dbReference type="InterPro" id="IPR000073">
    <property type="entry name" value="AB_hydrolase_1"/>
</dbReference>
<feature type="transmembrane region" description="Helical" evidence="1">
    <location>
        <begin position="515"/>
        <end position="535"/>
    </location>
</feature>
<dbReference type="Pfam" id="PF12697">
    <property type="entry name" value="Abhydrolase_6"/>
    <property type="match status" value="1"/>
</dbReference>
<dbReference type="EMBL" id="FCOF02000036">
    <property type="protein sequence ID" value="SAK84029.1"/>
    <property type="molecule type" value="Genomic_DNA"/>
</dbReference>
<feature type="domain" description="AB hydrolase-1" evidence="2">
    <location>
        <begin position="18"/>
        <end position="246"/>
    </location>
</feature>
<dbReference type="Gene3D" id="3.40.50.1820">
    <property type="entry name" value="alpha/beta hydrolase"/>
    <property type="match status" value="2"/>
</dbReference>
<dbReference type="GO" id="GO:0016787">
    <property type="term" value="F:hydrolase activity"/>
    <property type="evidence" value="ECO:0007669"/>
    <property type="project" value="UniProtKB-KW"/>
</dbReference>
<organism evidence="3 4">
    <name type="scientific">Caballeronia catudaia</name>
    <dbReference type="NCBI Taxonomy" id="1777136"/>
    <lineage>
        <taxon>Bacteria</taxon>
        <taxon>Pseudomonadati</taxon>
        <taxon>Pseudomonadota</taxon>
        <taxon>Betaproteobacteria</taxon>
        <taxon>Burkholderiales</taxon>
        <taxon>Burkholderiaceae</taxon>
        <taxon>Caballeronia</taxon>
    </lineage>
</organism>